<dbReference type="GO" id="GO:0005886">
    <property type="term" value="C:plasma membrane"/>
    <property type="evidence" value="ECO:0007669"/>
    <property type="project" value="TreeGrafter"/>
</dbReference>
<evidence type="ECO:0000256" key="2">
    <source>
        <dbReference type="ARBA" id="ARBA00007779"/>
    </source>
</evidence>
<dbReference type="Ensembl" id="ENSCLMT00005015579.1">
    <property type="protein sequence ID" value="ENSCLMP00005014623.1"/>
    <property type="gene ID" value="ENSCLMG00005005059.1"/>
</dbReference>
<comment type="catalytic activity">
    <reaction evidence="7">
        <text>Ca(2+)(in) = Ca(2+)(out)</text>
        <dbReference type="Rhea" id="RHEA:29671"/>
        <dbReference type="ChEBI" id="CHEBI:29108"/>
    </reaction>
</comment>
<evidence type="ECO:0000256" key="8">
    <source>
        <dbReference type="SAM" id="Phobius"/>
    </source>
</evidence>
<name>A0A8C2X743_CYCLU</name>
<keyword evidence="6 8" id="KW-0472">Membrane</keyword>
<feature type="domain" description="CSC1/OSCA1-like cytosolic" evidence="12">
    <location>
        <begin position="200"/>
        <end position="361"/>
    </location>
</feature>
<sequence length="678" mass="77735">MEPASTFSPGVSMLPVLILTMVLGGHACSGQDNRSAHNESKDFCYSARIRSTVLQGLPFGGVPTVLALDFMCFLLQILIRFRALTPPLPHRDEEIREKCGEDAVHYLSFQRHIIGLLVVVGVLSVGIVLPVNFSGDLLENNAYSFGRTTIANLKTNLLWLHTSFAFMYLLLTVYSMRRHTSKMHYKEDDLVRGHQQEVNKHAYENCTVLEARICYNVAKLMSLNGERKKTERSKKFFTDLMAKEHVPTMINPKPCGHLCCCAITGCEEEEAVSYYTKTESKLKEEYRKEKEKVHTKPLGMAFVTFQNESMTAIILKDFNACQVQGCRCRQEPRSSQFSEALHVYNWSVSYAPDPQNVRWEHLSLGGISWWIRCFIINCILFLLLFFLTTPAIIISTMDKFNVTKPVEYLNNPIVTQFFPTLLLWAFSALLPTIVYYSAFFEAHWTRSGENRTTMHKCYTFLIFMVLLLPSLGLSSLDVFFRWLFDKKFLDEATVRFECVFLPDNGAFFVNYVIASAFIGNAMDLLRIPGLLMYMIRLCLARSAADRRNVKRHQAYEFQFGVAYAWMMNVFTVVMAYSITCPIIVPFGLMYMLLKHLVDRYNMYYAYLPSKLDKKIHSGAVTQVVAAPILCLFWLLFFSTVRTGKPRPLLDMPLPKRSCNLYYLQKHQSTQSLCASVSD</sequence>
<comment type="similarity">
    <text evidence="2">Belongs to the CSC1 (TC 1.A.17) family.</text>
</comment>
<dbReference type="Pfam" id="PF02714">
    <property type="entry name" value="RSN1_7TM"/>
    <property type="match status" value="1"/>
</dbReference>
<evidence type="ECO:0000256" key="6">
    <source>
        <dbReference type="ARBA" id="ARBA00023136"/>
    </source>
</evidence>
<reference evidence="13" key="2">
    <citation type="submission" date="2025-09" db="UniProtKB">
        <authorList>
            <consortium name="Ensembl"/>
        </authorList>
    </citation>
    <scope>IDENTIFICATION</scope>
</reference>
<feature type="transmembrane region" description="Helical" evidence="8">
    <location>
        <begin position="457"/>
        <end position="480"/>
    </location>
</feature>
<dbReference type="GeneTree" id="ENSGT00940000157084"/>
<feature type="transmembrane region" description="Helical" evidence="8">
    <location>
        <begin position="369"/>
        <end position="393"/>
    </location>
</feature>
<dbReference type="GO" id="GO:0005227">
    <property type="term" value="F:calcium-activated cation channel activity"/>
    <property type="evidence" value="ECO:0007669"/>
    <property type="project" value="InterPro"/>
</dbReference>
<protein>
    <submittedName>
        <fullName evidence="13">Transmembrane protein 63B</fullName>
    </submittedName>
</protein>
<dbReference type="Pfam" id="PF14703">
    <property type="entry name" value="PHM7_cyt"/>
    <property type="match status" value="1"/>
</dbReference>
<evidence type="ECO:0000313" key="13">
    <source>
        <dbReference type="Ensembl" id="ENSCLMP00005014623.1"/>
    </source>
</evidence>
<dbReference type="InterPro" id="IPR027815">
    <property type="entry name" value="CSC1/OSCA1-like_cyt"/>
</dbReference>
<dbReference type="Pfam" id="PF13967">
    <property type="entry name" value="RSN1_TM"/>
    <property type="match status" value="1"/>
</dbReference>
<evidence type="ECO:0000259" key="10">
    <source>
        <dbReference type="Pfam" id="PF02714"/>
    </source>
</evidence>
<feature type="transmembrane region" description="Helical" evidence="8">
    <location>
        <begin position="54"/>
        <end position="79"/>
    </location>
</feature>
<keyword evidence="14" id="KW-1185">Reference proteome</keyword>
<evidence type="ECO:0000256" key="4">
    <source>
        <dbReference type="ARBA" id="ARBA00022692"/>
    </source>
</evidence>
<comment type="subcellular location">
    <subcellularLocation>
        <location evidence="1">Membrane</location>
        <topology evidence="1">Multi-pass membrane protein</topology>
    </subcellularLocation>
</comment>
<evidence type="ECO:0000256" key="1">
    <source>
        <dbReference type="ARBA" id="ARBA00004141"/>
    </source>
</evidence>
<dbReference type="PANTHER" id="PTHR13018">
    <property type="entry name" value="PROBABLE MEMBRANE PROTEIN DUF221-RELATED"/>
    <property type="match status" value="1"/>
</dbReference>
<proteinExistence type="inferred from homology"/>
<evidence type="ECO:0000259" key="11">
    <source>
        <dbReference type="Pfam" id="PF13967"/>
    </source>
</evidence>
<dbReference type="PANTHER" id="PTHR13018:SF38">
    <property type="entry name" value="CSC1-LIKE PROTEIN 2"/>
    <property type="match status" value="1"/>
</dbReference>
<evidence type="ECO:0000256" key="9">
    <source>
        <dbReference type="SAM" id="SignalP"/>
    </source>
</evidence>
<evidence type="ECO:0000259" key="12">
    <source>
        <dbReference type="Pfam" id="PF14703"/>
    </source>
</evidence>
<keyword evidence="3" id="KW-0813">Transport</keyword>
<feature type="transmembrane region" description="Helical" evidence="8">
    <location>
        <begin position="113"/>
        <end position="133"/>
    </location>
</feature>
<dbReference type="InterPro" id="IPR032880">
    <property type="entry name" value="CSC1/OSCA1-like_N"/>
</dbReference>
<keyword evidence="9" id="KW-0732">Signal</keyword>
<feature type="transmembrane region" description="Helical" evidence="8">
    <location>
        <begin position="560"/>
        <end position="593"/>
    </location>
</feature>
<evidence type="ECO:0000256" key="7">
    <source>
        <dbReference type="ARBA" id="ARBA00036634"/>
    </source>
</evidence>
<evidence type="ECO:0000256" key="3">
    <source>
        <dbReference type="ARBA" id="ARBA00022448"/>
    </source>
</evidence>
<feature type="signal peptide" evidence="9">
    <location>
        <begin position="1"/>
        <end position="27"/>
    </location>
</feature>
<dbReference type="AlphaFoldDB" id="A0A8C2X743"/>
<feature type="transmembrane region" description="Helical" evidence="8">
    <location>
        <begin position="511"/>
        <end position="539"/>
    </location>
</feature>
<accession>A0A8C2X743</accession>
<evidence type="ECO:0000256" key="5">
    <source>
        <dbReference type="ARBA" id="ARBA00022989"/>
    </source>
</evidence>
<evidence type="ECO:0000313" key="14">
    <source>
        <dbReference type="Proteomes" id="UP000694565"/>
    </source>
</evidence>
<keyword evidence="5 8" id="KW-1133">Transmembrane helix</keyword>
<dbReference type="InterPro" id="IPR045122">
    <property type="entry name" value="Csc1-like"/>
</dbReference>
<keyword evidence="4 8" id="KW-0812">Transmembrane</keyword>
<feature type="chain" id="PRO_5034256876" evidence="9">
    <location>
        <begin position="28"/>
        <end position="678"/>
    </location>
</feature>
<reference evidence="13" key="1">
    <citation type="submission" date="2025-08" db="UniProtKB">
        <authorList>
            <consortium name="Ensembl"/>
        </authorList>
    </citation>
    <scope>IDENTIFICATION</scope>
</reference>
<feature type="transmembrane region" description="Helical" evidence="8">
    <location>
        <begin position="413"/>
        <end position="436"/>
    </location>
</feature>
<feature type="transmembrane region" description="Helical" evidence="8">
    <location>
        <begin position="615"/>
        <end position="637"/>
    </location>
</feature>
<dbReference type="Proteomes" id="UP000694565">
    <property type="component" value="Unplaced"/>
</dbReference>
<feature type="transmembrane region" description="Helical" evidence="8">
    <location>
        <begin position="157"/>
        <end position="176"/>
    </location>
</feature>
<dbReference type="InterPro" id="IPR003864">
    <property type="entry name" value="CSC1/OSCA1-like_7TM"/>
</dbReference>
<feature type="domain" description="CSC1/OSCA1-like 7TM region" evidence="10">
    <location>
        <begin position="372"/>
        <end position="642"/>
    </location>
</feature>
<feature type="domain" description="CSC1/OSCA1-like N-terminal transmembrane" evidence="11">
    <location>
        <begin position="90"/>
        <end position="177"/>
    </location>
</feature>
<organism evidence="13 14">
    <name type="scientific">Cyclopterus lumpus</name>
    <name type="common">Lumpsucker</name>
    <dbReference type="NCBI Taxonomy" id="8103"/>
    <lineage>
        <taxon>Eukaryota</taxon>
        <taxon>Metazoa</taxon>
        <taxon>Chordata</taxon>
        <taxon>Craniata</taxon>
        <taxon>Vertebrata</taxon>
        <taxon>Euteleostomi</taxon>
        <taxon>Actinopterygii</taxon>
        <taxon>Neopterygii</taxon>
        <taxon>Teleostei</taxon>
        <taxon>Neoteleostei</taxon>
        <taxon>Acanthomorphata</taxon>
        <taxon>Eupercaria</taxon>
        <taxon>Perciformes</taxon>
        <taxon>Cottioidei</taxon>
        <taxon>Cottales</taxon>
        <taxon>Cyclopteridae</taxon>
        <taxon>Cyclopterus</taxon>
    </lineage>
</organism>